<dbReference type="EMBL" id="PUIN01000022">
    <property type="protein sequence ID" value="PQO97103.1"/>
    <property type="molecule type" value="Genomic_DNA"/>
</dbReference>
<reference evidence="1 2" key="1">
    <citation type="submission" date="2018-02" db="EMBL/GenBank/DDBJ databases">
        <title>Draft genome sequencing of Pseudomonas frederiksbergensis 11-D3.</title>
        <authorList>
            <person name="Zheng B.-X."/>
        </authorList>
    </citation>
    <scope>NUCLEOTIDE SEQUENCE [LARGE SCALE GENOMIC DNA]</scope>
    <source>
        <strain evidence="1 2">11-D3</strain>
    </source>
</reference>
<comment type="caution">
    <text evidence="1">The sequence shown here is derived from an EMBL/GenBank/DDBJ whole genome shotgun (WGS) entry which is preliminary data.</text>
</comment>
<dbReference type="RefSeq" id="WP_105348547.1">
    <property type="nucleotide sequence ID" value="NZ_PUIN01000022.1"/>
</dbReference>
<gene>
    <name evidence="1" type="ORF">C5612_29445</name>
</gene>
<evidence type="ECO:0000313" key="1">
    <source>
        <dbReference type="EMBL" id="PQO97103.1"/>
    </source>
</evidence>
<evidence type="ECO:0000313" key="2">
    <source>
        <dbReference type="Proteomes" id="UP000239687"/>
    </source>
</evidence>
<dbReference type="AlphaFoldDB" id="A0A2S8H5J3"/>
<accession>A0A2S8H5J3</accession>
<sequence length="211" mass="24336">MERKIYDLLNSVPDHADYAVDAGDLDLEDVPEERINAVRDLLSHTDDDTEHFLAAKLLTSWGVHEGLLALEQCMGNYKNIEGSYPHRLRGYDDTYHQVLMTVIRYFSNSADSGRAQEARAQVYALLSKIIMLSGYMPFEIANVFDFVEREQFFEYVPLIKQHLVSIIDNPAMHRWKITDAIDFLLKVDEPFVLSLLKEKGKTVDDFKGRFD</sequence>
<protein>
    <submittedName>
        <fullName evidence="1">Uncharacterized protein</fullName>
    </submittedName>
</protein>
<dbReference type="Proteomes" id="UP000239687">
    <property type="component" value="Unassembled WGS sequence"/>
</dbReference>
<name>A0A2S8H5J3_9PSED</name>
<proteinExistence type="predicted"/>
<organism evidence="1 2">
    <name type="scientific">Pseudomonas frederiksbergensis</name>
    <dbReference type="NCBI Taxonomy" id="104087"/>
    <lineage>
        <taxon>Bacteria</taxon>
        <taxon>Pseudomonadati</taxon>
        <taxon>Pseudomonadota</taxon>
        <taxon>Gammaproteobacteria</taxon>
        <taxon>Pseudomonadales</taxon>
        <taxon>Pseudomonadaceae</taxon>
        <taxon>Pseudomonas</taxon>
    </lineage>
</organism>